<name>A0A1M7YIR4_9FIRM</name>
<gene>
    <name evidence="1" type="ORF">SAMN02745217_03699</name>
</gene>
<dbReference type="RefSeq" id="WP_073590341.1">
    <property type="nucleotide sequence ID" value="NZ_FRFD01000011.1"/>
</dbReference>
<protein>
    <submittedName>
        <fullName evidence="1">Uncharacterized protein</fullName>
    </submittedName>
</protein>
<organism evidence="1 2">
    <name type="scientific">Anaerocolumna xylanovorans DSM 12503</name>
    <dbReference type="NCBI Taxonomy" id="1121345"/>
    <lineage>
        <taxon>Bacteria</taxon>
        <taxon>Bacillati</taxon>
        <taxon>Bacillota</taxon>
        <taxon>Clostridia</taxon>
        <taxon>Lachnospirales</taxon>
        <taxon>Lachnospiraceae</taxon>
        <taxon>Anaerocolumna</taxon>
    </lineage>
</organism>
<dbReference type="Proteomes" id="UP000184612">
    <property type="component" value="Unassembled WGS sequence"/>
</dbReference>
<dbReference type="EMBL" id="FRFD01000011">
    <property type="protein sequence ID" value="SHO52525.1"/>
    <property type="molecule type" value="Genomic_DNA"/>
</dbReference>
<sequence length="205" mass="23904">MELIKRRITVHGGKEVYVLTPGNVSKSITAGHDNKGFVLTWGNGSGYQFLAECFSAAADLQKNEILYLPVRYQASEEFIESFGGCEYNYNIVCTNYCETRISPKDIEEILKIKIWTEELIIRRSDIHTEYIDRWKTNKRLTVKIHKKNMYISTNRDGFHSLSCGACNLTEYGDEYIEDYLPHMHYDWNENTSVSVGVTLYYWHDR</sequence>
<proteinExistence type="predicted"/>
<dbReference type="OrthoDB" id="9907964at2"/>
<keyword evidence="2" id="KW-1185">Reference proteome</keyword>
<reference evidence="1 2" key="1">
    <citation type="submission" date="2016-12" db="EMBL/GenBank/DDBJ databases">
        <authorList>
            <person name="Song W.-J."/>
            <person name="Kurnit D.M."/>
        </authorList>
    </citation>
    <scope>NUCLEOTIDE SEQUENCE [LARGE SCALE GENOMIC DNA]</scope>
    <source>
        <strain evidence="1 2">DSM 12503</strain>
    </source>
</reference>
<evidence type="ECO:0000313" key="1">
    <source>
        <dbReference type="EMBL" id="SHO52525.1"/>
    </source>
</evidence>
<dbReference type="AlphaFoldDB" id="A0A1M7YIR4"/>
<evidence type="ECO:0000313" key="2">
    <source>
        <dbReference type="Proteomes" id="UP000184612"/>
    </source>
</evidence>
<accession>A0A1M7YIR4</accession>